<evidence type="ECO:0000256" key="5">
    <source>
        <dbReference type="ARBA" id="ARBA00022840"/>
    </source>
</evidence>
<dbReference type="SUPFAM" id="SSF52402">
    <property type="entry name" value="Adenine nucleotide alpha hydrolases-like"/>
    <property type="match status" value="1"/>
</dbReference>
<dbReference type="GO" id="GO:0006400">
    <property type="term" value="P:tRNA modification"/>
    <property type="evidence" value="ECO:0007669"/>
    <property type="project" value="UniProtKB-UniRule"/>
</dbReference>
<dbReference type="GO" id="GO:0005737">
    <property type="term" value="C:cytoplasm"/>
    <property type="evidence" value="ECO:0007669"/>
    <property type="project" value="UniProtKB-SubCell"/>
</dbReference>
<proteinExistence type="inferred from homology"/>
<dbReference type="AlphaFoldDB" id="A0A846XT03"/>
<name>A0A846XT03_9NOCA</name>
<dbReference type="Gene3D" id="1.20.59.20">
    <property type="match status" value="1"/>
</dbReference>
<protein>
    <recommendedName>
        <fullName evidence="7">tRNA(Ile)-lysidine synthase</fullName>
        <ecNumber evidence="7">6.3.4.19</ecNumber>
    </recommendedName>
    <alternativeName>
        <fullName evidence="7">tRNA(Ile)-2-lysyl-cytidine synthase</fullName>
    </alternativeName>
    <alternativeName>
        <fullName evidence="7">tRNA(Ile)-lysidine synthetase</fullName>
    </alternativeName>
</protein>
<dbReference type="NCBIfam" id="TIGR02432">
    <property type="entry name" value="lysidine_TilS_N"/>
    <property type="match status" value="1"/>
</dbReference>
<dbReference type="CDD" id="cd01992">
    <property type="entry name" value="TilS_N"/>
    <property type="match status" value="1"/>
</dbReference>
<dbReference type="InterPro" id="IPR012094">
    <property type="entry name" value="tRNA_Ile_lys_synt"/>
</dbReference>
<keyword evidence="1 7" id="KW-0963">Cytoplasm</keyword>
<comment type="function">
    <text evidence="7">Ligates lysine onto the cytidine present at position 34 of the AUA codon-specific tRNA(Ile) that contains the anticodon CAU, in an ATP-dependent manner. Cytidine is converted to lysidine, thus changing the amino acid specificity of the tRNA from methionine to isoleucine.</text>
</comment>
<comment type="similarity">
    <text evidence="7">Belongs to the tRNA(Ile)-lysidine synthase family.</text>
</comment>
<evidence type="ECO:0000256" key="1">
    <source>
        <dbReference type="ARBA" id="ARBA00022490"/>
    </source>
</evidence>
<dbReference type="Pfam" id="PF09179">
    <property type="entry name" value="TilS"/>
    <property type="match status" value="1"/>
</dbReference>
<gene>
    <name evidence="7 11" type="primary">tilS</name>
    <name evidence="11" type="ORF">HGA08_08335</name>
</gene>
<sequence>MDRPSSGVTPPRTTEQQLPGTRPGPEASTDRRCDTAARPQRPRLPETEAALTMRQAVRGWLQRYRPDGPVAVALSGGADSLALTAAAVVEAEAVDALIVDHGLQEGSAAVATEAAALARRLGCRSARISRVSVHGPGGMEAAARRARYDALNRMRDGVPVLFGHTLDDQAETVLLGLARGSGQRSLQGMAEFAEPWGRPLLGVRREATRALCADLGLRPHEDPHNSAPEFTRVRVRTEVLPLLEQVLGGGAAPALARTAAQLREDGEVLDAIAGKLLTDARAGSGLSVEILATAPAAIRRRAIRTWLTEGGAKSLTHKQLRAIEALVTDWRGQGGVAVGGGMPGIRLVAGRERGTLTLAFAR</sequence>
<evidence type="ECO:0000256" key="6">
    <source>
        <dbReference type="ARBA" id="ARBA00048539"/>
    </source>
</evidence>
<keyword evidence="12" id="KW-1185">Reference proteome</keyword>
<dbReference type="InterPro" id="IPR011063">
    <property type="entry name" value="TilS/TtcA_N"/>
</dbReference>
<dbReference type="EC" id="6.3.4.19" evidence="7"/>
<evidence type="ECO:0000256" key="4">
    <source>
        <dbReference type="ARBA" id="ARBA00022741"/>
    </source>
</evidence>
<feature type="domain" description="tRNA(Ile)-lysidine/2-thiocytidine synthase N-terminal" evidence="9">
    <location>
        <begin position="70"/>
        <end position="237"/>
    </location>
</feature>
<dbReference type="Pfam" id="PF01171">
    <property type="entry name" value="ATP_bind_3"/>
    <property type="match status" value="1"/>
</dbReference>
<evidence type="ECO:0000313" key="11">
    <source>
        <dbReference type="EMBL" id="NKY50213.1"/>
    </source>
</evidence>
<dbReference type="PANTHER" id="PTHR43033:SF1">
    <property type="entry name" value="TRNA(ILE)-LYSIDINE SYNTHASE-RELATED"/>
    <property type="match status" value="1"/>
</dbReference>
<keyword evidence="5 7" id="KW-0067">ATP-binding</keyword>
<keyword evidence="3 7" id="KW-0819">tRNA processing</keyword>
<evidence type="ECO:0000256" key="3">
    <source>
        <dbReference type="ARBA" id="ARBA00022694"/>
    </source>
</evidence>
<comment type="domain">
    <text evidence="7">The N-terminal region contains the highly conserved SGGXDS motif, predicted to be a P-loop motif involved in ATP binding.</text>
</comment>
<dbReference type="EMBL" id="JAAXOP010000003">
    <property type="protein sequence ID" value="NKY50213.1"/>
    <property type="molecule type" value="Genomic_DNA"/>
</dbReference>
<evidence type="ECO:0000256" key="7">
    <source>
        <dbReference type="HAMAP-Rule" id="MF_01161"/>
    </source>
</evidence>
<feature type="domain" description="tRNA(Ile)-lysidine synthase substrate-binding" evidence="10">
    <location>
        <begin position="286"/>
        <end position="355"/>
    </location>
</feature>
<dbReference type="HAMAP" id="MF_01161">
    <property type="entry name" value="tRNA_Ile_lys_synt"/>
    <property type="match status" value="1"/>
</dbReference>
<organism evidence="11 12">
    <name type="scientific">Nocardia vermiculata</name>
    <dbReference type="NCBI Taxonomy" id="257274"/>
    <lineage>
        <taxon>Bacteria</taxon>
        <taxon>Bacillati</taxon>
        <taxon>Actinomycetota</taxon>
        <taxon>Actinomycetes</taxon>
        <taxon>Mycobacteriales</taxon>
        <taxon>Nocardiaceae</taxon>
        <taxon>Nocardia</taxon>
    </lineage>
</organism>
<dbReference type="Gene3D" id="3.40.50.620">
    <property type="entry name" value="HUPs"/>
    <property type="match status" value="1"/>
</dbReference>
<evidence type="ECO:0000259" key="9">
    <source>
        <dbReference type="Pfam" id="PF01171"/>
    </source>
</evidence>
<comment type="catalytic activity">
    <reaction evidence="6 7">
        <text>cytidine(34) in tRNA(Ile2) + L-lysine + ATP = lysidine(34) in tRNA(Ile2) + AMP + diphosphate + H(+)</text>
        <dbReference type="Rhea" id="RHEA:43744"/>
        <dbReference type="Rhea" id="RHEA-COMP:10625"/>
        <dbReference type="Rhea" id="RHEA-COMP:10670"/>
        <dbReference type="ChEBI" id="CHEBI:15378"/>
        <dbReference type="ChEBI" id="CHEBI:30616"/>
        <dbReference type="ChEBI" id="CHEBI:32551"/>
        <dbReference type="ChEBI" id="CHEBI:33019"/>
        <dbReference type="ChEBI" id="CHEBI:82748"/>
        <dbReference type="ChEBI" id="CHEBI:83665"/>
        <dbReference type="ChEBI" id="CHEBI:456215"/>
        <dbReference type="EC" id="6.3.4.19"/>
    </reaction>
</comment>
<dbReference type="InterPro" id="IPR015262">
    <property type="entry name" value="tRNA_Ile_lys_synt_subst-bd"/>
</dbReference>
<dbReference type="InterPro" id="IPR014729">
    <property type="entry name" value="Rossmann-like_a/b/a_fold"/>
</dbReference>
<feature type="region of interest" description="Disordered" evidence="8">
    <location>
        <begin position="1"/>
        <end position="45"/>
    </location>
</feature>
<dbReference type="GO" id="GO:0005524">
    <property type="term" value="F:ATP binding"/>
    <property type="evidence" value="ECO:0007669"/>
    <property type="project" value="UniProtKB-UniRule"/>
</dbReference>
<accession>A0A846XT03</accession>
<comment type="caution">
    <text evidence="11">The sequence shown here is derived from an EMBL/GenBank/DDBJ whole genome shotgun (WGS) entry which is preliminary data.</text>
</comment>
<dbReference type="PANTHER" id="PTHR43033">
    <property type="entry name" value="TRNA(ILE)-LYSIDINE SYNTHASE-RELATED"/>
    <property type="match status" value="1"/>
</dbReference>
<dbReference type="Proteomes" id="UP000565711">
    <property type="component" value="Unassembled WGS sequence"/>
</dbReference>
<keyword evidence="2 7" id="KW-0436">Ligase</keyword>
<evidence type="ECO:0000256" key="8">
    <source>
        <dbReference type="SAM" id="MobiDB-lite"/>
    </source>
</evidence>
<feature type="binding site" evidence="7">
    <location>
        <begin position="75"/>
        <end position="80"/>
    </location>
    <ligand>
        <name>ATP</name>
        <dbReference type="ChEBI" id="CHEBI:30616"/>
    </ligand>
</feature>
<comment type="subcellular location">
    <subcellularLocation>
        <location evidence="7">Cytoplasm</location>
    </subcellularLocation>
</comment>
<reference evidence="11 12" key="1">
    <citation type="submission" date="2020-04" db="EMBL/GenBank/DDBJ databases">
        <title>MicrobeNet Type strains.</title>
        <authorList>
            <person name="Nicholson A.C."/>
        </authorList>
    </citation>
    <scope>NUCLEOTIDE SEQUENCE [LARGE SCALE GENOMIC DNA]</scope>
    <source>
        <strain evidence="11 12">JCM 12354</strain>
    </source>
</reference>
<dbReference type="InterPro" id="IPR012795">
    <property type="entry name" value="tRNA_Ile_lys_synt_N"/>
</dbReference>
<feature type="compositionally biased region" description="Polar residues" evidence="8">
    <location>
        <begin position="1"/>
        <end position="19"/>
    </location>
</feature>
<keyword evidence="4 7" id="KW-0547">Nucleotide-binding</keyword>
<evidence type="ECO:0000313" key="12">
    <source>
        <dbReference type="Proteomes" id="UP000565711"/>
    </source>
</evidence>
<evidence type="ECO:0000259" key="10">
    <source>
        <dbReference type="Pfam" id="PF09179"/>
    </source>
</evidence>
<evidence type="ECO:0000256" key="2">
    <source>
        <dbReference type="ARBA" id="ARBA00022598"/>
    </source>
</evidence>
<dbReference type="GO" id="GO:0032267">
    <property type="term" value="F:tRNA(Ile)-lysidine synthase activity"/>
    <property type="evidence" value="ECO:0007669"/>
    <property type="project" value="UniProtKB-EC"/>
</dbReference>
<dbReference type="SUPFAM" id="SSF82829">
    <property type="entry name" value="MesJ substrate recognition domain-like"/>
    <property type="match status" value="1"/>
</dbReference>